<accession>A0A1M5XX05</accession>
<gene>
    <name evidence="1" type="ORF">SAMN05443551_4175</name>
</gene>
<reference evidence="1 2" key="1">
    <citation type="submission" date="2016-11" db="EMBL/GenBank/DDBJ databases">
        <authorList>
            <person name="Jaros S."/>
            <person name="Januszkiewicz K."/>
            <person name="Wedrychowicz H."/>
        </authorList>
    </citation>
    <scope>NUCLEOTIDE SEQUENCE [LARGE SCALE GENOMIC DNA]</scope>
    <source>
        <strain evidence="1 2">DSM 29431</strain>
    </source>
</reference>
<dbReference type="OrthoDB" id="7853084at2"/>
<dbReference type="EMBL" id="FQXC01000009">
    <property type="protein sequence ID" value="SHI04276.1"/>
    <property type="molecule type" value="Genomic_DNA"/>
</dbReference>
<proteinExistence type="predicted"/>
<dbReference type="STRING" id="996342.SAMN05443551_4175"/>
<evidence type="ECO:0000313" key="2">
    <source>
        <dbReference type="Proteomes" id="UP000184221"/>
    </source>
</evidence>
<dbReference type="RefSeq" id="WP_072780028.1">
    <property type="nucleotide sequence ID" value="NZ_FQXC01000009.1"/>
</dbReference>
<sequence>MGEFGYYQAQLDLKYAARFLVEKLKKEVSCLSDKTVDGLGCSETDVLSEWNVSLSQGDLDAALTLVWADDSAQKTLLGTCLALVDRFEHPSRGTDFDWEWHSFQSVYKSAPAPLRSAIMNGLEWARRYQKVSDTVCPSITDRTTRSVEDILPRLKAIARRMTEQQIERVALADYGQDVQKHKTALSSLIASESLLYPDGDVWFPAEVVELTSHSPSQPAFTECTAIVLINSLADDDWVSNAEFRFSQNAGAYNTLSEHDRGAIIQALRYFYETNNEWQPFEGRAAARLPVSSFLPWEPPSDTLEDNKRSSF</sequence>
<dbReference type="AlphaFoldDB" id="A0A1M5XX05"/>
<name>A0A1M5XX05_9RHOB</name>
<protein>
    <submittedName>
        <fullName evidence="1">Uncharacterized protein</fullName>
    </submittedName>
</protein>
<keyword evidence="2" id="KW-1185">Reference proteome</keyword>
<evidence type="ECO:0000313" key="1">
    <source>
        <dbReference type="EMBL" id="SHI04276.1"/>
    </source>
</evidence>
<dbReference type="Proteomes" id="UP000184221">
    <property type="component" value="Unassembled WGS sequence"/>
</dbReference>
<organism evidence="1 2">
    <name type="scientific">Marivita hallyeonensis</name>
    <dbReference type="NCBI Taxonomy" id="996342"/>
    <lineage>
        <taxon>Bacteria</taxon>
        <taxon>Pseudomonadati</taxon>
        <taxon>Pseudomonadota</taxon>
        <taxon>Alphaproteobacteria</taxon>
        <taxon>Rhodobacterales</taxon>
        <taxon>Roseobacteraceae</taxon>
        <taxon>Marivita</taxon>
    </lineage>
</organism>